<evidence type="ECO:0000256" key="1">
    <source>
        <dbReference type="SAM" id="MobiDB-lite"/>
    </source>
</evidence>
<feature type="region of interest" description="Disordered" evidence="1">
    <location>
        <begin position="443"/>
        <end position="466"/>
    </location>
</feature>
<proteinExistence type="predicted"/>
<dbReference type="AlphaFoldDB" id="A0A0N5B063"/>
<protein>
    <submittedName>
        <fullName evidence="3">Adhesion G protein-coupled receptor G2</fullName>
    </submittedName>
</protein>
<feature type="compositionally biased region" description="Polar residues" evidence="1">
    <location>
        <begin position="456"/>
        <end position="466"/>
    </location>
</feature>
<organism evidence="2 3">
    <name type="scientific">Syphacia muris</name>
    <dbReference type="NCBI Taxonomy" id="451379"/>
    <lineage>
        <taxon>Eukaryota</taxon>
        <taxon>Metazoa</taxon>
        <taxon>Ecdysozoa</taxon>
        <taxon>Nematoda</taxon>
        <taxon>Chromadorea</taxon>
        <taxon>Rhabditida</taxon>
        <taxon>Spirurina</taxon>
        <taxon>Oxyuridomorpha</taxon>
        <taxon>Oxyuroidea</taxon>
        <taxon>Oxyuridae</taxon>
        <taxon>Syphacia</taxon>
    </lineage>
</organism>
<sequence length="522" mass="56799">MNGKCYWLMLILEVRFKQIIYIVFQNVNGDRTVISCGKKYTFEVQLYGILYTCHVKVRNFYKTLESNYKYVTPKIPIEAVPGATVAVAEVYFGTSVNSRPTVTVVGKCQLKSIRAKIIAFKSPNQNFRQPYSEAYKAFAAKTIFTLSVINKYVNACRCGDDEWFQEGRVERSLSVKRNSDSRCNTPQAIAEDCGANFAVIYVNTSMIAEYNGKTQPKFTRAVSFSCMAIVNGRTTSLQPGALPGIILTTVGVYNIAIKCDKLLTKNITVTIAAKNQLFETTKALKTITTKPPTSAKKTLGKKNSTSTSYFTLPDSITTVQNTSVPTFLSTSTTSMLQLTTTAAMVQQSSIVSETTVKLTVTATVMELSRKKESTTLYSSVMSKTVTSPMAASTAVTKISSVPSTTMPFQIKTGIASYFHIPTTEMEIKTSTVTQTILKSTTKKSETTSATVTSSKPMLTNLSGSTKPASSITEANIMVTTTRSFSAKSSSTTMHVLIATITHSEKASTASSTTTPPEESSVA</sequence>
<name>A0A0N5B063_9BILA</name>
<accession>A0A0N5B063</accession>
<keyword evidence="2" id="KW-1185">Reference proteome</keyword>
<feature type="compositionally biased region" description="Low complexity" evidence="1">
    <location>
        <begin position="446"/>
        <end position="455"/>
    </location>
</feature>
<dbReference type="WBParaSite" id="SMUV_0001065801-mRNA-1">
    <property type="protein sequence ID" value="SMUV_0001065801-mRNA-1"/>
    <property type="gene ID" value="SMUV_0001065801"/>
</dbReference>
<reference evidence="3" key="1">
    <citation type="submission" date="2017-02" db="UniProtKB">
        <authorList>
            <consortium name="WormBaseParasite"/>
        </authorList>
    </citation>
    <scope>IDENTIFICATION</scope>
</reference>
<dbReference type="Proteomes" id="UP000046393">
    <property type="component" value="Unplaced"/>
</dbReference>
<evidence type="ECO:0000313" key="2">
    <source>
        <dbReference type="Proteomes" id="UP000046393"/>
    </source>
</evidence>
<evidence type="ECO:0000313" key="3">
    <source>
        <dbReference type="WBParaSite" id="SMUV_0001065801-mRNA-1"/>
    </source>
</evidence>
<dbReference type="STRING" id="451379.A0A0N5B063"/>